<dbReference type="PRINTS" id="PR00382">
    <property type="entry name" value="LIPIDTRNSFER"/>
</dbReference>
<proteinExistence type="inferred from homology"/>
<feature type="chain" id="PRO_5043028257" description="Bifunctional inhibitor/plant lipid transfer protein/seed storage helical domain-containing protein" evidence="2">
    <location>
        <begin position="27"/>
        <end position="125"/>
    </location>
</feature>
<dbReference type="Pfam" id="PF00234">
    <property type="entry name" value="Tryp_alpha_amyl"/>
    <property type="match status" value="1"/>
</dbReference>
<dbReference type="GO" id="GO:0006869">
    <property type="term" value="P:lipid transport"/>
    <property type="evidence" value="ECO:0007669"/>
    <property type="project" value="InterPro"/>
</dbReference>
<feature type="domain" description="Bifunctional inhibitor/plant lipid transfer protein/seed storage helical" evidence="3">
    <location>
        <begin position="40"/>
        <end position="123"/>
    </location>
</feature>
<evidence type="ECO:0000313" key="5">
    <source>
        <dbReference type="Proteomes" id="UP001415857"/>
    </source>
</evidence>
<name>A0AAP0RW01_LIQFO</name>
<dbReference type="EMBL" id="JBBPBK010000005">
    <property type="protein sequence ID" value="KAK9285732.1"/>
    <property type="molecule type" value="Genomic_DNA"/>
</dbReference>
<sequence length="125" mass="13375">MKAFVACLFLLLVAAAALWAPEPTRGARAGPGVQPDVFKCSRVAALLGECFTYLSGMDSKPLPSCCDGAKMIINMASKPEEKTIGCRCYKEATSYFHNIKDSAMADLSKACQVELPIFTGKDCNG</sequence>
<evidence type="ECO:0000259" key="3">
    <source>
        <dbReference type="Pfam" id="PF00234"/>
    </source>
</evidence>
<keyword evidence="2" id="KW-0732">Signal</keyword>
<evidence type="ECO:0000256" key="1">
    <source>
        <dbReference type="ARBA" id="ARBA00009748"/>
    </source>
</evidence>
<dbReference type="SUPFAM" id="SSF47699">
    <property type="entry name" value="Bifunctional inhibitor/lipid-transfer protein/seed storage 2S albumin"/>
    <property type="match status" value="1"/>
</dbReference>
<comment type="caution">
    <text evidence="4">The sequence shown here is derived from an EMBL/GenBank/DDBJ whole genome shotgun (WGS) entry which is preliminary data.</text>
</comment>
<keyword evidence="5" id="KW-1185">Reference proteome</keyword>
<dbReference type="AlphaFoldDB" id="A0AAP0RW01"/>
<dbReference type="PANTHER" id="PTHR33076">
    <property type="entry name" value="NON-SPECIFIC LIPID-TRANSFER PROTEIN 2-RELATED"/>
    <property type="match status" value="1"/>
</dbReference>
<protein>
    <recommendedName>
        <fullName evidence="3">Bifunctional inhibitor/plant lipid transfer protein/seed storage helical domain-containing protein</fullName>
    </recommendedName>
</protein>
<dbReference type="Gene3D" id="1.10.110.10">
    <property type="entry name" value="Plant lipid-transfer and hydrophobic proteins"/>
    <property type="match status" value="1"/>
</dbReference>
<gene>
    <name evidence="4" type="ORF">L1049_024931</name>
</gene>
<dbReference type="GO" id="GO:0008289">
    <property type="term" value="F:lipid binding"/>
    <property type="evidence" value="ECO:0007669"/>
    <property type="project" value="InterPro"/>
</dbReference>
<comment type="similarity">
    <text evidence="1">Belongs to the plant LTP family.</text>
</comment>
<evidence type="ECO:0000256" key="2">
    <source>
        <dbReference type="SAM" id="SignalP"/>
    </source>
</evidence>
<dbReference type="Proteomes" id="UP001415857">
    <property type="component" value="Unassembled WGS sequence"/>
</dbReference>
<organism evidence="4 5">
    <name type="scientific">Liquidambar formosana</name>
    <name type="common">Formosan gum</name>
    <dbReference type="NCBI Taxonomy" id="63359"/>
    <lineage>
        <taxon>Eukaryota</taxon>
        <taxon>Viridiplantae</taxon>
        <taxon>Streptophyta</taxon>
        <taxon>Embryophyta</taxon>
        <taxon>Tracheophyta</taxon>
        <taxon>Spermatophyta</taxon>
        <taxon>Magnoliopsida</taxon>
        <taxon>eudicotyledons</taxon>
        <taxon>Gunneridae</taxon>
        <taxon>Pentapetalae</taxon>
        <taxon>Saxifragales</taxon>
        <taxon>Altingiaceae</taxon>
        <taxon>Liquidambar</taxon>
    </lineage>
</organism>
<dbReference type="InterPro" id="IPR036312">
    <property type="entry name" value="Bifun_inhib/LTP/seed_sf"/>
</dbReference>
<evidence type="ECO:0000313" key="4">
    <source>
        <dbReference type="EMBL" id="KAK9285732.1"/>
    </source>
</evidence>
<dbReference type="InterPro" id="IPR016140">
    <property type="entry name" value="Bifunc_inhib/LTP/seed_store"/>
</dbReference>
<accession>A0AAP0RW01</accession>
<dbReference type="InterPro" id="IPR000528">
    <property type="entry name" value="Plant_nsLTP"/>
</dbReference>
<reference evidence="4 5" key="1">
    <citation type="journal article" date="2024" name="Plant J.">
        <title>Genome sequences and population genomics reveal climatic adaptation and genomic divergence between two closely related sweetgum species.</title>
        <authorList>
            <person name="Xu W.Q."/>
            <person name="Ren C.Q."/>
            <person name="Zhang X.Y."/>
            <person name="Comes H.P."/>
            <person name="Liu X.H."/>
            <person name="Li Y.G."/>
            <person name="Kettle C.J."/>
            <person name="Jalonen R."/>
            <person name="Gaisberger H."/>
            <person name="Ma Y.Z."/>
            <person name="Qiu Y.X."/>
        </authorList>
    </citation>
    <scope>NUCLEOTIDE SEQUENCE [LARGE SCALE GENOMIC DNA]</scope>
    <source>
        <strain evidence="4">Hangzhou</strain>
    </source>
</reference>
<feature type="signal peptide" evidence="2">
    <location>
        <begin position="1"/>
        <end position="26"/>
    </location>
</feature>